<evidence type="ECO:0000256" key="4">
    <source>
        <dbReference type="ARBA" id="ARBA00023136"/>
    </source>
</evidence>
<keyword evidence="2 6" id="KW-0812">Transmembrane</keyword>
<feature type="transmembrane region" description="Helical" evidence="6">
    <location>
        <begin position="422"/>
        <end position="439"/>
    </location>
</feature>
<dbReference type="GeneID" id="100899130"/>
<dbReference type="AlphaFoldDB" id="A0AAJ6QR97"/>
<keyword evidence="8" id="KW-1185">Reference proteome</keyword>
<dbReference type="KEGG" id="goe:100899130"/>
<keyword evidence="3 6" id="KW-1133">Transmembrane helix</keyword>
<evidence type="ECO:0000256" key="1">
    <source>
        <dbReference type="ARBA" id="ARBA00004141"/>
    </source>
</evidence>
<keyword evidence="4 6" id="KW-0472">Membrane</keyword>
<dbReference type="RefSeq" id="XP_003743310.1">
    <property type="nucleotide sequence ID" value="XM_003743262.2"/>
</dbReference>
<evidence type="ECO:0000256" key="6">
    <source>
        <dbReference type="SAM" id="Phobius"/>
    </source>
</evidence>
<name>A0AAJ6QR97_9ACAR</name>
<feature type="transmembrane region" description="Helical" evidence="6">
    <location>
        <begin position="188"/>
        <end position="207"/>
    </location>
</feature>
<dbReference type="PANTHER" id="PTHR22950">
    <property type="entry name" value="AMINO ACID TRANSPORTER"/>
    <property type="match status" value="1"/>
</dbReference>
<feature type="transmembrane region" description="Helical" evidence="6">
    <location>
        <begin position="480"/>
        <end position="499"/>
    </location>
</feature>
<evidence type="ECO:0000256" key="3">
    <source>
        <dbReference type="ARBA" id="ARBA00022989"/>
    </source>
</evidence>
<dbReference type="Proteomes" id="UP000694867">
    <property type="component" value="Unplaced"/>
</dbReference>
<evidence type="ECO:0000256" key="5">
    <source>
        <dbReference type="SAM" id="MobiDB-lite"/>
    </source>
</evidence>
<feature type="region of interest" description="Disordered" evidence="5">
    <location>
        <begin position="66"/>
        <end position="91"/>
    </location>
</feature>
<feature type="transmembrane region" description="Helical" evidence="6">
    <location>
        <begin position="324"/>
        <end position="345"/>
    </location>
</feature>
<dbReference type="InterPro" id="IPR013057">
    <property type="entry name" value="AA_transpt_TM"/>
</dbReference>
<feature type="domain" description="Amino acid transporter transmembrane" evidence="7">
    <location>
        <begin position="93"/>
        <end position="503"/>
    </location>
</feature>
<sequence length="522" mass="57087">MTAIAPIEDPPAESRNTQSSPEGEGEGGRQRVFTTVSFSADQVGFNTAMAGKNKREMDSLLRAGSVASVESGKPGNSSNDSTPGDEEAHHSLTSNGQTMMHLLKGNIGTGVLAMPSAIKNAGLLVGSIGVVLIGVICIHCMHMLLECNRILSKRKGVRSLDFAGVTREAVATGPYAVRPFAKHASKMINGFLIMTQFGFCCVYFLFVAKSIEEIMKNTVGPSADFGTKFYLAMVLPVMIIYNFIRSLKTLSYASSFANALQAVGMVMIFYMIFKDGLPSIHNPKVHLTGSLAELPLYFGTAIYAFEGIGIVLPLENEMRHPEDFAGTFGVMNTGMSLVVLLYTAMGFFGYLKYGNDIQDSITLNFKSQGALGEAIKGMFAVSIFLSYGLQLYVPIKIIWPWIKEKLSLSSRYPERQLVYMEWGLRTLFVFFTFFLGIIIPDLKIFISLVGAVASSTLALIIPPLIELFTYFDEDISKKKWYLLLAKNILIMAFGIAGFLTGTTISGLKVIKCITDKKCPEEA</sequence>
<proteinExistence type="predicted"/>
<feature type="transmembrane region" description="Helical" evidence="6">
    <location>
        <begin position="445"/>
        <end position="468"/>
    </location>
</feature>
<gene>
    <name evidence="9" type="primary">LOC100899130</name>
</gene>
<organism evidence="8 9">
    <name type="scientific">Galendromus occidentalis</name>
    <name type="common">western predatory mite</name>
    <dbReference type="NCBI Taxonomy" id="34638"/>
    <lineage>
        <taxon>Eukaryota</taxon>
        <taxon>Metazoa</taxon>
        <taxon>Ecdysozoa</taxon>
        <taxon>Arthropoda</taxon>
        <taxon>Chelicerata</taxon>
        <taxon>Arachnida</taxon>
        <taxon>Acari</taxon>
        <taxon>Parasitiformes</taxon>
        <taxon>Mesostigmata</taxon>
        <taxon>Gamasina</taxon>
        <taxon>Phytoseioidea</taxon>
        <taxon>Phytoseiidae</taxon>
        <taxon>Typhlodrominae</taxon>
        <taxon>Galendromus</taxon>
    </lineage>
</organism>
<comment type="subcellular location">
    <subcellularLocation>
        <location evidence="1">Membrane</location>
        <topology evidence="1">Multi-pass membrane protein</topology>
    </subcellularLocation>
</comment>
<evidence type="ECO:0000256" key="2">
    <source>
        <dbReference type="ARBA" id="ARBA00022692"/>
    </source>
</evidence>
<dbReference type="PANTHER" id="PTHR22950:SF349">
    <property type="entry name" value="AMINO ACID TRANSPORTER TRANSMEMBRANE DOMAIN-CONTAINING PROTEIN"/>
    <property type="match status" value="1"/>
</dbReference>
<evidence type="ECO:0000313" key="9">
    <source>
        <dbReference type="RefSeq" id="XP_003743310.1"/>
    </source>
</evidence>
<evidence type="ECO:0000259" key="7">
    <source>
        <dbReference type="Pfam" id="PF01490"/>
    </source>
</evidence>
<accession>A0AAJ6QR97</accession>
<reference evidence="9" key="1">
    <citation type="submission" date="2025-08" db="UniProtKB">
        <authorList>
            <consortium name="RefSeq"/>
        </authorList>
    </citation>
    <scope>IDENTIFICATION</scope>
</reference>
<dbReference type="GO" id="GO:0015179">
    <property type="term" value="F:L-amino acid transmembrane transporter activity"/>
    <property type="evidence" value="ECO:0007669"/>
    <property type="project" value="TreeGrafter"/>
</dbReference>
<feature type="transmembrane region" description="Helical" evidence="6">
    <location>
        <begin position="121"/>
        <end position="145"/>
    </location>
</feature>
<dbReference type="Pfam" id="PF01490">
    <property type="entry name" value="Aa_trans"/>
    <property type="match status" value="1"/>
</dbReference>
<feature type="transmembrane region" description="Helical" evidence="6">
    <location>
        <begin position="227"/>
        <end position="244"/>
    </location>
</feature>
<feature type="transmembrane region" description="Helical" evidence="6">
    <location>
        <begin position="256"/>
        <end position="274"/>
    </location>
</feature>
<protein>
    <submittedName>
        <fullName evidence="9">Proton-coupled amino acid transporter-like protein CG1139</fullName>
    </submittedName>
</protein>
<dbReference type="GO" id="GO:0005774">
    <property type="term" value="C:vacuolar membrane"/>
    <property type="evidence" value="ECO:0007669"/>
    <property type="project" value="TreeGrafter"/>
</dbReference>
<feature type="region of interest" description="Disordered" evidence="5">
    <location>
        <begin position="1"/>
        <end position="31"/>
    </location>
</feature>
<evidence type="ECO:0000313" key="8">
    <source>
        <dbReference type="Proteomes" id="UP000694867"/>
    </source>
</evidence>
<feature type="transmembrane region" description="Helical" evidence="6">
    <location>
        <begin position="379"/>
        <end position="402"/>
    </location>
</feature>